<accession>A0A7D9J4Z7</accession>
<dbReference type="Pfam" id="PF25244">
    <property type="entry name" value="PML_C"/>
    <property type="match status" value="1"/>
</dbReference>
<reference evidence="3" key="1">
    <citation type="submission" date="2020-04" db="EMBL/GenBank/DDBJ databases">
        <authorList>
            <person name="Alioto T."/>
            <person name="Alioto T."/>
            <person name="Gomez Garrido J."/>
        </authorList>
    </citation>
    <scope>NUCLEOTIDE SEQUENCE</scope>
    <source>
        <strain evidence="3">A484AB</strain>
    </source>
</reference>
<dbReference type="EMBL" id="CACRXK020011827">
    <property type="protein sequence ID" value="CAB4022140.1"/>
    <property type="molecule type" value="Genomic_DNA"/>
</dbReference>
<keyword evidence="4" id="KW-1185">Reference proteome</keyword>
<dbReference type="Proteomes" id="UP001152795">
    <property type="component" value="Unassembled WGS sequence"/>
</dbReference>
<organism evidence="3 4">
    <name type="scientific">Paramuricea clavata</name>
    <name type="common">Red gorgonian</name>
    <name type="synonym">Violescent sea-whip</name>
    <dbReference type="NCBI Taxonomy" id="317549"/>
    <lineage>
        <taxon>Eukaryota</taxon>
        <taxon>Metazoa</taxon>
        <taxon>Cnidaria</taxon>
        <taxon>Anthozoa</taxon>
        <taxon>Octocorallia</taxon>
        <taxon>Malacalcyonacea</taxon>
        <taxon>Plexauridae</taxon>
        <taxon>Paramuricea</taxon>
    </lineage>
</organism>
<dbReference type="InterPro" id="IPR057617">
    <property type="entry name" value="PML_C"/>
</dbReference>
<proteinExistence type="predicted"/>
<comment type="caution">
    <text evidence="3">The sequence shown here is derived from an EMBL/GenBank/DDBJ whole genome shotgun (WGS) entry which is preliminary data.</text>
</comment>
<sequence length="614" mass="68348">MAARFKNRSLTGKFEKIQKRNRGNIIKLQEGLQSWKNEYISSEVEENKDENEEFEPATDIVINTRESTAKQEIKENLPQGSRIVDINQLRKGLESCPFCKEGPLSLSNVQQEKLYGLASKLYIQCQFCGQTNVVETSLAHKSGASGLMAYDINTKSVLASLHTGIGEMHFNGILSVMNIPTMTRASFKTCEREAGKAVEGHTCVETVEIEKEHAIKIGETPDENNLVPISCSYDMGWQKRGKGFNSNTGQGARNESFNSTVGSKNPKIRFYGGSESNDFRVACAVAQTNVGYGYICRTLNSLGIEPGTNREAYVNGMKRKRDGDNNRKKSLKFKKRRNEIHTKRIHGILSSEKKEGKTYETSIGLTLPTASTSTTVNEELFCPDLPADTLASYEVFVPPYTPRPQCSPIAFDDNAAVFYNIVLFDTETNMTGKQAELCQLAAINQTTLASFSEYVLPNKNIDKYASRSAVYKALFDQGFDAHDALEDVKALHRILFSSPLNLSEKDLITHCQAIPFDEAYQDNLYLDQRHQLVQTLNTKLHGTISKGMVEKIASSGLSFANLQSLSDQFGRNGLIGVLSNPPTNNRGSKKPRVTKSKRILLAIVQYFEQIASEQ</sequence>
<evidence type="ECO:0008006" key="5">
    <source>
        <dbReference type="Google" id="ProtNLM"/>
    </source>
</evidence>
<feature type="domain" description="Mutator-like transposase" evidence="1">
    <location>
        <begin position="80"/>
        <end position="252"/>
    </location>
</feature>
<dbReference type="Pfam" id="PF20700">
    <property type="entry name" value="Mutator"/>
    <property type="match status" value="1"/>
</dbReference>
<name>A0A7D9J4Z7_PARCT</name>
<dbReference type="AlphaFoldDB" id="A0A7D9J4Z7"/>
<feature type="domain" description="PML C-terminal" evidence="2">
    <location>
        <begin position="543"/>
        <end position="609"/>
    </location>
</feature>
<evidence type="ECO:0000259" key="1">
    <source>
        <dbReference type="Pfam" id="PF20700"/>
    </source>
</evidence>
<gene>
    <name evidence="3" type="ORF">PACLA_8A026088</name>
</gene>
<protein>
    <recommendedName>
        <fullName evidence="5">Exonuclease R569</fullName>
    </recommendedName>
</protein>
<evidence type="ECO:0000313" key="3">
    <source>
        <dbReference type="EMBL" id="CAB4022140.1"/>
    </source>
</evidence>
<evidence type="ECO:0000313" key="4">
    <source>
        <dbReference type="Proteomes" id="UP001152795"/>
    </source>
</evidence>
<dbReference type="OrthoDB" id="7698403at2759"/>
<evidence type="ECO:0000259" key="2">
    <source>
        <dbReference type="Pfam" id="PF25244"/>
    </source>
</evidence>
<dbReference type="InterPro" id="IPR049012">
    <property type="entry name" value="Mutator_transp_dom"/>
</dbReference>